<comment type="caution">
    <text evidence="3">The sequence shown here is derived from an EMBL/GenBank/DDBJ whole genome shotgun (WGS) entry which is preliminary data.</text>
</comment>
<sequence>METIWIVPPALGAVGFALVSAALLVSRRFDRKHPNLSRKGMREREQAARSALRREKIPIPPFRPEEWQMQAARDQSESDRLDRSLMRYGERVASRPKPTAEAGTPAPR</sequence>
<keyword evidence="4" id="KW-1185">Reference proteome</keyword>
<dbReference type="Proteomes" id="UP000290759">
    <property type="component" value="Unassembled WGS sequence"/>
</dbReference>
<feature type="compositionally biased region" description="Basic and acidic residues" evidence="1">
    <location>
        <begin position="74"/>
        <end position="93"/>
    </location>
</feature>
<protein>
    <submittedName>
        <fullName evidence="3">Uncharacterized protein</fullName>
    </submittedName>
</protein>
<dbReference type="AlphaFoldDB" id="A0A4Q2U6A2"/>
<proteinExistence type="predicted"/>
<evidence type="ECO:0000256" key="2">
    <source>
        <dbReference type="SAM" id="Phobius"/>
    </source>
</evidence>
<evidence type="ECO:0000313" key="3">
    <source>
        <dbReference type="EMBL" id="RYC31860.1"/>
    </source>
</evidence>
<keyword evidence="2" id="KW-0472">Membrane</keyword>
<feature type="region of interest" description="Disordered" evidence="1">
    <location>
        <begin position="35"/>
        <end position="108"/>
    </location>
</feature>
<feature type="transmembrane region" description="Helical" evidence="2">
    <location>
        <begin position="6"/>
        <end position="25"/>
    </location>
</feature>
<reference evidence="3 4" key="2">
    <citation type="submission" date="2019-02" db="EMBL/GenBank/DDBJ databases">
        <title>'Lichenibacterium ramalinii' gen. nov. sp. nov., 'Lichenibacterium minor' gen. nov. sp. nov.</title>
        <authorList>
            <person name="Pankratov T."/>
        </authorList>
    </citation>
    <scope>NUCLEOTIDE SEQUENCE [LARGE SCALE GENOMIC DNA]</scope>
    <source>
        <strain evidence="3 4">RmlP026</strain>
    </source>
</reference>
<keyword evidence="2" id="KW-1133">Transmembrane helix</keyword>
<keyword evidence="2" id="KW-0812">Transmembrane</keyword>
<dbReference type="RefSeq" id="WP_129226830.1">
    <property type="nucleotide sequence ID" value="NZ_QYBB01000011.1"/>
</dbReference>
<evidence type="ECO:0000313" key="4">
    <source>
        <dbReference type="Proteomes" id="UP000290759"/>
    </source>
</evidence>
<organism evidence="3 4">
    <name type="scientific">Lichenibacterium minor</name>
    <dbReference type="NCBI Taxonomy" id="2316528"/>
    <lineage>
        <taxon>Bacteria</taxon>
        <taxon>Pseudomonadati</taxon>
        <taxon>Pseudomonadota</taxon>
        <taxon>Alphaproteobacteria</taxon>
        <taxon>Hyphomicrobiales</taxon>
        <taxon>Lichenihabitantaceae</taxon>
        <taxon>Lichenibacterium</taxon>
    </lineage>
</organism>
<gene>
    <name evidence="3" type="ORF">D3273_12100</name>
</gene>
<evidence type="ECO:0000256" key="1">
    <source>
        <dbReference type="SAM" id="MobiDB-lite"/>
    </source>
</evidence>
<dbReference type="EMBL" id="QYBB01000011">
    <property type="protein sequence ID" value="RYC31860.1"/>
    <property type="molecule type" value="Genomic_DNA"/>
</dbReference>
<reference evidence="3 4" key="1">
    <citation type="submission" date="2018-12" db="EMBL/GenBank/DDBJ databases">
        <authorList>
            <person name="Grouzdev D.S."/>
            <person name="Krutkina M.S."/>
        </authorList>
    </citation>
    <scope>NUCLEOTIDE SEQUENCE [LARGE SCALE GENOMIC DNA]</scope>
    <source>
        <strain evidence="3 4">RmlP026</strain>
    </source>
</reference>
<accession>A0A4Q2U6A2</accession>
<name>A0A4Q2U6A2_9HYPH</name>
<feature type="compositionally biased region" description="Basic and acidic residues" evidence="1">
    <location>
        <begin position="40"/>
        <end position="57"/>
    </location>
</feature>